<dbReference type="Proteomes" id="UP000054558">
    <property type="component" value="Unassembled WGS sequence"/>
</dbReference>
<evidence type="ECO:0000256" key="4">
    <source>
        <dbReference type="ARBA" id="ARBA00022946"/>
    </source>
</evidence>
<feature type="compositionally biased region" description="Pro residues" evidence="8">
    <location>
        <begin position="481"/>
        <end position="503"/>
    </location>
</feature>
<dbReference type="GO" id="GO:1990904">
    <property type="term" value="C:ribonucleoprotein complex"/>
    <property type="evidence" value="ECO:0007669"/>
    <property type="project" value="UniProtKB-KW"/>
</dbReference>
<feature type="region of interest" description="Disordered" evidence="8">
    <location>
        <begin position="465"/>
        <end position="503"/>
    </location>
</feature>
<feature type="region of interest" description="Disordered" evidence="8">
    <location>
        <begin position="906"/>
        <end position="933"/>
    </location>
</feature>
<feature type="region of interest" description="Disordered" evidence="8">
    <location>
        <begin position="1"/>
        <end position="20"/>
    </location>
</feature>
<gene>
    <name evidence="10" type="ORF">KFL_001880100</name>
</gene>
<dbReference type="InterPro" id="IPR001890">
    <property type="entry name" value="RNA-binding_CRM"/>
</dbReference>
<dbReference type="InterPro" id="IPR035920">
    <property type="entry name" value="YhbY-like_sf"/>
</dbReference>
<feature type="compositionally biased region" description="Basic and acidic residues" evidence="8">
    <location>
        <begin position="744"/>
        <end position="769"/>
    </location>
</feature>
<dbReference type="PROSITE" id="PS51295">
    <property type="entry name" value="CRM"/>
    <property type="match status" value="2"/>
</dbReference>
<dbReference type="AlphaFoldDB" id="A0A1Y1I6Q3"/>
<evidence type="ECO:0000256" key="5">
    <source>
        <dbReference type="ARBA" id="ARBA00023187"/>
    </source>
</evidence>
<organism evidence="10 11">
    <name type="scientific">Klebsormidium nitens</name>
    <name type="common">Green alga</name>
    <name type="synonym">Ulothrix nitens</name>
    <dbReference type="NCBI Taxonomy" id="105231"/>
    <lineage>
        <taxon>Eukaryota</taxon>
        <taxon>Viridiplantae</taxon>
        <taxon>Streptophyta</taxon>
        <taxon>Klebsormidiophyceae</taxon>
        <taxon>Klebsormidiales</taxon>
        <taxon>Klebsormidiaceae</taxon>
        <taxon>Klebsormidium</taxon>
    </lineage>
</organism>
<dbReference type="GO" id="GO:0000373">
    <property type="term" value="P:Group II intron splicing"/>
    <property type="evidence" value="ECO:0007669"/>
    <property type="project" value="InterPro"/>
</dbReference>
<feature type="domain" description="CRM" evidence="9">
    <location>
        <begin position="649"/>
        <end position="745"/>
    </location>
</feature>
<evidence type="ECO:0000256" key="1">
    <source>
        <dbReference type="ARBA" id="ARBA00022664"/>
    </source>
</evidence>
<dbReference type="EMBL" id="DF237137">
    <property type="protein sequence ID" value="GAQ84416.1"/>
    <property type="molecule type" value="Genomic_DNA"/>
</dbReference>
<feature type="compositionally biased region" description="Basic and acidic residues" evidence="8">
    <location>
        <begin position="465"/>
        <end position="476"/>
    </location>
</feature>
<dbReference type="InterPro" id="IPR044599">
    <property type="entry name" value="CAF1P_plant"/>
</dbReference>
<dbReference type="PANTHER" id="PTHR46247">
    <property type="entry name" value="CRS2-ASSOCIATED FACTOR 1, CHLOROPLASTIC"/>
    <property type="match status" value="1"/>
</dbReference>
<evidence type="ECO:0000256" key="8">
    <source>
        <dbReference type="SAM" id="MobiDB-lite"/>
    </source>
</evidence>
<feature type="compositionally biased region" description="Basic and acidic residues" evidence="8">
    <location>
        <begin position="169"/>
        <end position="180"/>
    </location>
</feature>
<dbReference type="GO" id="GO:0003723">
    <property type="term" value="F:RNA binding"/>
    <property type="evidence" value="ECO:0007669"/>
    <property type="project" value="UniProtKB-UniRule"/>
</dbReference>
<evidence type="ECO:0000313" key="10">
    <source>
        <dbReference type="EMBL" id="GAQ84416.1"/>
    </source>
</evidence>
<evidence type="ECO:0000256" key="2">
    <source>
        <dbReference type="ARBA" id="ARBA00022737"/>
    </source>
</evidence>
<accession>A0A1Y1I6Q3</accession>
<evidence type="ECO:0000256" key="6">
    <source>
        <dbReference type="ARBA" id="ARBA00023274"/>
    </source>
</evidence>
<dbReference type="STRING" id="105231.A0A1Y1I6Q3"/>
<proteinExistence type="predicted"/>
<feature type="region of interest" description="Disordered" evidence="8">
    <location>
        <begin position="389"/>
        <end position="419"/>
    </location>
</feature>
<dbReference type="Pfam" id="PF01985">
    <property type="entry name" value="CRS1_YhbY"/>
    <property type="match status" value="1"/>
</dbReference>
<keyword evidence="3 7" id="KW-0694">RNA-binding</keyword>
<keyword evidence="6" id="KW-0687">Ribonucleoprotein</keyword>
<feature type="compositionally biased region" description="Basic and acidic residues" evidence="8">
    <location>
        <begin position="208"/>
        <end position="256"/>
    </location>
</feature>
<keyword evidence="4" id="KW-0809">Transit peptide</keyword>
<sequence>MKLAIEEGSQEDDSGGESLDERLNAVVSKDAFEMPFEGLRNRGVEPVADMQWPTDRHLDPELHWYSSEFVADSSWGVNQADLVKRILNPPKTAAEAKRATVDPSEAFEMFSDRAKEGTLNPPSTSYGSSLDGLDHASGRADWKTFGQVEREETGRDPGVKSRGVPGIKFGRDPRMRRGLDPEVNLQGRPKSAGLTGGEVFRTQGGSKDVWRRGGREFEGDRQEGVRRRGEGLSGGKKERSLRGAVRDQGEKTETGQRRGLWGQPRGFRHVAGETVPAGTSAVPETERVSGVGAGEASGESGSIARLEPQYETGFGADFETGFVTGYAGQETGFELGLQPGLPNGGLDEELELFVERLGALGNPAQAAESDLETVAFGSIPPPPDFGYAEPKAPGGVNAQSSARGGDPFTWTAQDRRSWKSREPPVEMFNNFLPAEESRNSETSPFETAAPVGAWSHFQTPETHNFETRRWEPKNRDNLPPASIPPFHPLPIRVPEPPSKDAPPLTPSHLVWGENQELPPTAFYDEHFLERFQYTRPPPNRNLPLFLDIKGHDTSPELPMPPPYYPKNSTHEKSGPLPGYPHGRVPRPKLPGPLLNGRRPDFWVVNPNDNKLVVPRAAKMAPRGKLPGVRKLLEGWTGRGVRTREEVLGGPLSDAEVADLIEGSVHDRREVYLGRDGLTWNMVGLIHTHWRRRPVCKVKCKGIFTVDMPKLLRELERSAGGRVIWQHCGTVLLFRGRNYHWRDPPILEPPEDRSADKKLTQETNPVEDRNPGGMGKLKSLQLSRRMNREPPIVWLDKNGYYGGLVNLVRTFFSEPKNDLAVIKCPKFVPGDVVKLAIQLKALVPADVFQVDKDRKQRIVLYRNAGWERPTDELTRLAETNERPTYYPKGPPQKRRTLRKVVEEQLLGEEEEDEGVWANWGSLFDAPSDEETEEL</sequence>
<reference evidence="10 11" key="1">
    <citation type="journal article" date="2014" name="Nat. Commun.">
        <title>Klebsormidium flaccidum genome reveals primary factors for plant terrestrial adaptation.</title>
        <authorList>
            <person name="Hori K."/>
            <person name="Maruyama F."/>
            <person name="Fujisawa T."/>
            <person name="Togashi T."/>
            <person name="Yamamoto N."/>
            <person name="Seo M."/>
            <person name="Sato S."/>
            <person name="Yamada T."/>
            <person name="Mori H."/>
            <person name="Tajima N."/>
            <person name="Moriyama T."/>
            <person name="Ikeuchi M."/>
            <person name="Watanabe M."/>
            <person name="Wada H."/>
            <person name="Kobayashi K."/>
            <person name="Saito M."/>
            <person name="Masuda T."/>
            <person name="Sasaki-Sekimoto Y."/>
            <person name="Mashiguchi K."/>
            <person name="Awai K."/>
            <person name="Shimojima M."/>
            <person name="Masuda S."/>
            <person name="Iwai M."/>
            <person name="Nobusawa T."/>
            <person name="Narise T."/>
            <person name="Kondo S."/>
            <person name="Saito H."/>
            <person name="Sato R."/>
            <person name="Murakawa M."/>
            <person name="Ihara Y."/>
            <person name="Oshima-Yamada Y."/>
            <person name="Ohtaka K."/>
            <person name="Satoh M."/>
            <person name="Sonobe K."/>
            <person name="Ishii M."/>
            <person name="Ohtani R."/>
            <person name="Kanamori-Sato M."/>
            <person name="Honoki R."/>
            <person name="Miyazaki D."/>
            <person name="Mochizuki H."/>
            <person name="Umetsu J."/>
            <person name="Higashi K."/>
            <person name="Shibata D."/>
            <person name="Kamiya Y."/>
            <person name="Sato N."/>
            <person name="Nakamura Y."/>
            <person name="Tabata S."/>
            <person name="Ida S."/>
            <person name="Kurokawa K."/>
            <person name="Ohta H."/>
        </authorList>
    </citation>
    <scope>NUCLEOTIDE SEQUENCE [LARGE SCALE GENOMIC DNA]</scope>
    <source>
        <strain evidence="10 11">NIES-2285</strain>
    </source>
</reference>
<feature type="compositionally biased region" description="Basic and acidic residues" evidence="8">
    <location>
        <begin position="132"/>
        <end position="159"/>
    </location>
</feature>
<evidence type="ECO:0000259" key="9">
    <source>
        <dbReference type="PROSITE" id="PS51295"/>
    </source>
</evidence>
<dbReference type="GO" id="GO:0006397">
    <property type="term" value="P:mRNA processing"/>
    <property type="evidence" value="ECO:0007669"/>
    <property type="project" value="UniProtKB-KW"/>
</dbReference>
<keyword evidence="2" id="KW-0677">Repeat</keyword>
<keyword evidence="1" id="KW-0507">mRNA processing</keyword>
<protein>
    <submittedName>
        <fullName evidence="10">CRM domain containing protein</fullName>
    </submittedName>
</protein>
<feature type="domain" description="CRM" evidence="9">
    <location>
        <begin position="771"/>
        <end position="872"/>
    </location>
</feature>
<evidence type="ECO:0000313" key="11">
    <source>
        <dbReference type="Proteomes" id="UP000054558"/>
    </source>
</evidence>
<keyword evidence="11" id="KW-1185">Reference proteome</keyword>
<dbReference type="SUPFAM" id="SSF75471">
    <property type="entry name" value="YhbY-like"/>
    <property type="match status" value="2"/>
</dbReference>
<dbReference type="OrthoDB" id="2021019at2759"/>
<dbReference type="Gene3D" id="3.30.110.60">
    <property type="entry name" value="YhbY-like"/>
    <property type="match status" value="1"/>
</dbReference>
<evidence type="ECO:0000256" key="3">
    <source>
        <dbReference type="ARBA" id="ARBA00022884"/>
    </source>
</evidence>
<evidence type="ECO:0000256" key="7">
    <source>
        <dbReference type="PROSITE-ProRule" id="PRU00626"/>
    </source>
</evidence>
<feature type="region of interest" description="Disordered" evidence="8">
    <location>
        <begin position="92"/>
        <end position="267"/>
    </location>
</feature>
<feature type="region of interest" description="Disordered" evidence="8">
    <location>
        <begin position="744"/>
        <end position="776"/>
    </location>
</feature>
<name>A0A1Y1I6Q3_KLENI</name>
<keyword evidence="5" id="KW-0508">mRNA splicing</keyword>
<dbReference type="SMART" id="SM01103">
    <property type="entry name" value="CRS1_YhbY"/>
    <property type="match status" value="1"/>
</dbReference>
<dbReference type="PANTHER" id="PTHR46247:SF1">
    <property type="entry name" value="CRS2-ASSOCIATED FACTOR 1, CHLOROPLASTIC"/>
    <property type="match status" value="1"/>
</dbReference>